<accession>A0ABN8P6I8</accession>
<gene>
    <name evidence="1" type="ORF">PLOB_00037619</name>
</gene>
<evidence type="ECO:0000313" key="1">
    <source>
        <dbReference type="EMBL" id="CAH3134800.1"/>
    </source>
</evidence>
<dbReference type="Proteomes" id="UP001159405">
    <property type="component" value="Unassembled WGS sequence"/>
</dbReference>
<keyword evidence="2" id="KW-1185">Reference proteome</keyword>
<organism evidence="1 2">
    <name type="scientific">Porites lobata</name>
    <dbReference type="NCBI Taxonomy" id="104759"/>
    <lineage>
        <taxon>Eukaryota</taxon>
        <taxon>Metazoa</taxon>
        <taxon>Cnidaria</taxon>
        <taxon>Anthozoa</taxon>
        <taxon>Hexacorallia</taxon>
        <taxon>Scleractinia</taxon>
        <taxon>Fungiina</taxon>
        <taxon>Poritidae</taxon>
        <taxon>Porites</taxon>
    </lineage>
</organism>
<evidence type="ECO:0000313" key="2">
    <source>
        <dbReference type="Proteomes" id="UP001159405"/>
    </source>
</evidence>
<comment type="caution">
    <text evidence="1">The sequence shown here is derived from an EMBL/GenBank/DDBJ whole genome shotgun (WGS) entry which is preliminary data.</text>
</comment>
<dbReference type="EMBL" id="CALNXK010000055">
    <property type="protein sequence ID" value="CAH3134800.1"/>
    <property type="molecule type" value="Genomic_DNA"/>
</dbReference>
<protein>
    <submittedName>
        <fullName evidence="1">Uncharacterized protein</fullName>
    </submittedName>
</protein>
<feature type="non-terminal residue" evidence="1">
    <location>
        <position position="185"/>
    </location>
</feature>
<name>A0ABN8P6I8_9CNID</name>
<reference evidence="1 2" key="1">
    <citation type="submission" date="2022-05" db="EMBL/GenBank/DDBJ databases">
        <authorList>
            <consortium name="Genoscope - CEA"/>
            <person name="William W."/>
        </authorList>
    </citation>
    <scope>NUCLEOTIDE SEQUENCE [LARGE SCALE GENOMIC DNA]</scope>
</reference>
<proteinExistence type="predicted"/>
<sequence>MNRVKPHVPFIQNILKEGNRFKRMDKIRHANKEQVNALSEITLNLLKKNIPVSNKTIGRLKPHKNLLRSIAKKGASLKKRKQLLMKQRGGGQLWKGLQEVCRCLKTMNQVLMIPPEKLGKLTNLYKERITSDPTLTTATQLAATRHKVLTNKNIPPAIKKAKVKALNSTFNKALRKYKQGPFTST</sequence>